<comment type="caution">
    <text evidence="2">The sequence shown here is derived from an EMBL/GenBank/DDBJ whole genome shotgun (WGS) entry which is preliminary data.</text>
</comment>
<dbReference type="EMBL" id="LUGG01000027">
    <property type="protein sequence ID" value="OBZ66749.1"/>
    <property type="molecule type" value="Genomic_DNA"/>
</dbReference>
<feature type="domain" description="Carboxylesterase type B" evidence="1">
    <location>
        <begin position="8"/>
        <end position="89"/>
    </location>
</feature>
<evidence type="ECO:0000313" key="2">
    <source>
        <dbReference type="EMBL" id="OBZ66749.1"/>
    </source>
</evidence>
<protein>
    <submittedName>
        <fullName evidence="2">Acetylcholinesterase</fullName>
    </submittedName>
</protein>
<dbReference type="STRING" id="5627.A0A1C7LS59"/>
<dbReference type="PANTHER" id="PTHR11559">
    <property type="entry name" value="CARBOXYLESTERASE"/>
    <property type="match status" value="1"/>
</dbReference>
<evidence type="ECO:0000313" key="3">
    <source>
        <dbReference type="Proteomes" id="UP000092993"/>
    </source>
</evidence>
<dbReference type="Pfam" id="PF00135">
    <property type="entry name" value="COesterase"/>
    <property type="match status" value="2"/>
</dbReference>
<dbReference type="InterPro" id="IPR029058">
    <property type="entry name" value="AB_hydrolase_fold"/>
</dbReference>
<accession>A0A1C7LS59</accession>
<dbReference type="OMA" id="CAREIMG"/>
<dbReference type="OrthoDB" id="408631at2759"/>
<evidence type="ECO:0000259" key="1">
    <source>
        <dbReference type="Pfam" id="PF00135"/>
    </source>
</evidence>
<dbReference type="AlphaFoldDB" id="A0A1C7LS59"/>
<reference evidence="2 3" key="1">
    <citation type="submission" date="2016-03" db="EMBL/GenBank/DDBJ databases">
        <title>Whole genome sequencing of Grifola frondosa 9006-11.</title>
        <authorList>
            <person name="Min B."/>
            <person name="Park H."/>
            <person name="Kim J.-G."/>
            <person name="Cho H."/>
            <person name="Oh Y.-L."/>
            <person name="Kong W.-S."/>
            <person name="Choi I.-G."/>
        </authorList>
    </citation>
    <scope>NUCLEOTIDE SEQUENCE [LARGE SCALE GENOMIC DNA]</scope>
    <source>
        <strain evidence="2 3">9006-11</strain>
    </source>
</reference>
<dbReference type="Gene3D" id="3.40.50.1820">
    <property type="entry name" value="alpha/beta hydrolase"/>
    <property type="match status" value="1"/>
</dbReference>
<keyword evidence="3" id="KW-1185">Reference proteome</keyword>
<proteinExistence type="predicted"/>
<gene>
    <name evidence="2" type="primary">Ache</name>
    <name evidence="2" type="ORF">A0H81_13294</name>
</gene>
<sequence>MEPLFDFYAEHAGCGIGSVSSRLACLRNASVSALARAQDTAQYNCTAPFHLFHPTLDGKLIVDIPTLSILQGNLRDIPIIVGATSNETLSGGDIPTALKAFFPGLTDSDIGEYLEVYPSSDFDSDSQRDQVATGESELICAREIIGTAAAKKSKAWTYRYNQAVPTSGSSTVGHASENWMMFQGTSTGFNGSTVFQPMRPVDKAFAEELIAYWLSFVRAGDPNTYKLARSPTWPSYTTDKKERIVLQEDPNNSTTISGIFSEMEPDLETKRCLFVASKVHQEQD</sequence>
<dbReference type="SUPFAM" id="SSF53474">
    <property type="entry name" value="alpha/beta-Hydrolases"/>
    <property type="match status" value="1"/>
</dbReference>
<organism evidence="2 3">
    <name type="scientific">Grifola frondosa</name>
    <name type="common">Maitake</name>
    <name type="synonym">Polyporus frondosus</name>
    <dbReference type="NCBI Taxonomy" id="5627"/>
    <lineage>
        <taxon>Eukaryota</taxon>
        <taxon>Fungi</taxon>
        <taxon>Dikarya</taxon>
        <taxon>Basidiomycota</taxon>
        <taxon>Agaricomycotina</taxon>
        <taxon>Agaricomycetes</taxon>
        <taxon>Polyporales</taxon>
        <taxon>Grifolaceae</taxon>
        <taxon>Grifola</taxon>
    </lineage>
</organism>
<name>A0A1C7LS59_GRIFR</name>
<feature type="domain" description="Carboxylesterase type B" evidence="1">
    <location>
        <begin position="130"/>
        <end position="251"/>
    </location>
</feature>
<dbReference type="InterPro" id="IPR050309">
    <property type="entry name" value="Type-B_Carboxylest/Lipase"/>
</dbReference>
<dbReference type="Proteomes" id="UP000092993">
    <property type="component" value="Unassembled WGS sequence"/>
</dbReference>
<dbReference type="InterPro" id="IPR002018">
    <property type="entry name" value="CarbesteraseB"/>
</dbReference>